<reference evidence="7 8" key="1">
    <citation type="submission" date="2019-09" db="EMBL/GenBank/DDBJ databases">
        <title>Bird 10,000 Genomes (B10K) Project - Family phase.</title>
        <authorList>
            <person name="Zhang G."/>
        </authorList>
    </citation>
    <scope>NUCLEOTIDE SEQUENCE [LARGE SCALE GENOMIC DNA]</scope>
    <source>
        <strain evidence="7">B10K-DU-002-51</strain>
        <tissue evidence="7">Muscle</tissue>
    </source>
</reference>
<organism evidence="7 8">
    <name type="scientific">Eurystomus gularis</name>
    <dbReference type="NCBI Taxonomy" id="325343"/>
    <lineage>
        <taxon>Eukaryota</taxon>
        <taxon>Metazoa</taxon>
        <taxon>Chordata</taxon>
        <taxon>Craniata</taxon>
        <taxon>Vertebrata</taxon>
        <taxon>Euteleostomi</taxon>
        <taxon>Archelosauria</taxon>
        <taxon>Archosauria</taxon>
        <taxon>Dinosauria</taxon>
        <taxon>Saurischia</taxon>
        <taxon>Theropoda</taxon>
        <taxon>Coelurosauria</taxon>
        <taxon>Aves</taxon>
        <taxon>Neognathae</taxon>
        <taxon>Neoaves</taxon>
        <taxon>Telluraves</taxon>
        <taxon>Coraciimorphae</taxon>
        <taxon>Coraciiformes</taxon>
        <taxon>Coraciidae</taxon>
        <taxon>Eurystomus</taxon>
    </lineage>
</organism>
<dbReference type="Proteomes" id="UP000541249">
    <property type="component" value="Unassembled WGS sequence"/>
</dbReference>
<dbReference type="PANTHER" id="PTHR21041">
    <property type="entry name" value="DENDRITIC CELL-SPECIFIC TRANSMEMBRANE PROTEIN"/>
    <property type="match status" value="1"/>
</dbReference>
<feature type="non-terminal residue" evidence="7">
    <location>
        <position position="433"/>
    </location>
</feature>
<sequence>WSVYSKPVPANSRELWTLFLQCSCVTVVIGGLFYNWMFASLEYSWHFSISVAISFSFLLLLTLFLVHPARCVFSMIMPTLGTKQGRKLLLSTCIMIVVVNLTPNIISNIKIILQVIQCICKNSSESLLNSTAVLLGTASWEFGDAVQETGHSINIFEPMNGHFLFSLLQNSSLIYQQMHLAGEKIGRDFLAVEVLVKDSVQVGNKLVAGFSMLYLCFESTWYLKNYLTKLCFDNFYITKKLERLAVDRKASHLLVSSSKNLIRPTGLRLSREEVILCLVQAMLLTVVLMLMLVVVVMDHFAFSVADTVVRKVAEFSVVPVVLNIKYTAKMQILPFLLKLFPFPHEELALQNFERSYHHHLTSSSAHCRISPPTPPNPSVLLVVGLLFCILYATVFLETYAHRLCRKIAGSFFESWEEKRALYLYNKLSRKHKE</sequence>
<dbReference type="InterPro" id="IPR012858">
    <property type="entry name" value="DC_STAMP-like"/>
</dbReference>
<comment type="caution">
    <text evidence="7">The sequence shown here is derived from an EMBL/GenBank/DDBJ whole genome shotgun (WGS) entry which is preliminary data.</text>
</comment>
<dbReference type="EMBL" id="VZZY01015926">
    <property type="protein sequence ID" value="NXW61456.1"/>
    <property type="molecule type" value="Genomic_DNA"/>
</dbReference>
<evidence type="ECO:0000256" key="2">
    <source>
        <dbReference type="ARBA" id="ARBA00022692"/>
    </source>
</evidence>
<protein>
    <submittedName>
        <fullName evidence="7">OCSTP protein</fullName>
    </submittedName>
</protein>
<name>A0A7L4DFZ2_9AVES</name>
<comment type="subcellular location">
    <subcellularLocation>
        <location evidence="1">Membrane</location>
        <topology evidence="1">Multi-pass membrane protein</topology>
    </subcellularLocation>
</comment>
<accession>A0A7L4DFZ2</accession>
<dbReference type="InterPro" id="IPR051856">
    <property type="entry name" value="CSR-E3_Ligase_Protein"/>
</dbReference>
<proteinExistence type="predicted"/>
<keyword evidence="2 5" id="KW-0812">Transmembrane</keyword>
<evidence type="ECO:0000256" key="1">
    <source>
        <dbReference type="ARBA" id="ARBA00004141"/>
    </source>
</evidence>
<feature type="transmembrane region" description="Helical" evidence="5">
    <location>
        <begin position="43"/>
        <end position="67"/>
    </location>
</feature>
<gene>
    <name evidence="7" type="primary">Ocstamp</name>
    <name evidence="7" type="ORF">EURGUL_R02850</name>
</gene>
<evidence type="ECO:0000256" key="4">
    <source>
        <dbReference type="ARBA" id="ARBA00023136"/>
    </source>
</evidence>
<feature type="transmembrane region" description="Helical" evidence="5">
    <location>
        <begin position="88"/>
        <end position="106"/>
    </location>
</feature>
<feature type="transmembrane region" description="Helical" evidence="5">
    <location>
        <begin position="15"/>
        <end position="37"/>
    </location>
</feature>
<evidence type="ECO:0000313" key="7">
    <source>
        <dbReference type="EMBL" id="NXW61456.1"/>
    </source>
</evidence>
<evidence type="ECO:0000256" key="3">
    <source>
        <dbReference type="ARBA" id="ARBA00022989"/>
    </source>
</evidence>
<keyword evidence="3 5" id="KW-1133">Transmembrane helix</keyword>
<keyword evidence="4 5" id="KW-0472">Membrane</keyword>
<evidence type="ECO:0000256" key="5">
    <source>
        <dbReference type="SAM" id="Phobius"/>
    </source>
</evidence>
<dbReference type="AlphaFoldDB" id="A0A7L4DFZ2"/>
<evidence type="ECO:0000313" key="8">
    <source>
        <dbReference type="Proteomes" id="UP000541249"/>
    </source>
</evidence>
<dbReference type="GO" id="GO:0016020">
    <property type="term" value="C:membrane"/>
    <property type="evidence" value="ECO:0007669"/>
    <property type="project" value="UniProtKB-SubCell"/>
</dbReference>
<feature type="transmembrane region" description="Helical" evidence="5">
    <location>
        <begin position="274"/>
        <end position="297"/>
    </location>
</feature>
<feature type="non-terminal residue" evidence="7">
    <location>
        <position position="1"/>
    </location>
</feature>
<evidence type="ECO:0000259" key="6">
    <source>
        <dbReference type="Pfam" id="PF07782"/>
    </source>
</evidence>
<feature type="domain" description="Dendritic cell-specific transmembrane protein-like" evidence="6">
    <location>
        <begin position="232"/>
        <end position="424"/>
    </location>
</feature>
<keyword evidence="8" id="KW-1185">Reference proteome</keyword>
<dbReference type="PANTHER" id="PTHR21041:SF3">
    <property type="entry name" value="OSTEOCLAST STIMULATORY TRANSMEMBRANE PROTEIN"/>
    <property type="match status" value="1"/>
</dbReference>
<feature type="transmembrane region" description="Helical" evidence="5">
    <location>
        <begin position="378"/>
        <end position="396"/>
    </location>
</feature>
<dbReference type="OrthoDB" id="9947082at2759"/>
<dbReference type="Pfam" id="PF07782">
    <property type="entry name" value="DC_STAMP"/>
    <property type="match status" value="1"/>
</dbReference>